<name>A0ABU1ZAK8_9BURK</name>
<gene>
    <name evidence="3" type="ORF">J2X16_003012</name>
</gene>
<dbReference type="InterPro" id="IPR043128">
    <property type="entry name" value="Rev_trsase/Diguanyl_cyclase"/>
</dbReference>
<dbReference type="SUPFAM" id="SSF55073">
    <property type="entry name" value="Nucleotide cyclase"/>
    <property type="match status" value="1"/>
</dbReference>
<dbReference type="InterPro" id="IPR029787">
    <property type="entry name" value="Nucleotide_cyclase"/>
</dbReference>
<evidence type="ECO:0000313" key="3">
    <source>
        <dbReference type="EMBL" id="MDR7297663.1"/>
    </source>
</evidence>
<keyword evidence="4" id="KW-1185">Reference proteome</keyword>
<dbReference type="PROSITE" id="PS50887">
    <property type="entry name" value="GGDEF"/>
    <property type="match status" value="1"/>
</dbReference>
<protein>
    <submittedName>
        <fullName evidence="3">GGDEF domain-containing protein</fullName>
    </submittedName>
</protein>
<sequence>MSQPQRLADPTPPELRPAPQADVPRVGTLEAVGLQLSRHVARSRRQGSRLTVIWIEAALHARRGAPWPDGAREALMQALSRRLRNRVRGSDEVLQVGDDSFAVVLPLAGVAEAVLIEERLQQALRGSYGVDGMLMQSALHMGSATFPDVGRSGLELAALARHNCLAAHAAVRLVPA</sequence>
<dbReference type="InterPro" id="IPR000160">
    <property type="entry name" value="GGDEF_dom"/>
</dbReference>
<comment type="caution">
    <text evidence="3">The sequence shown here is derived from an EMBL/GenBank/DDBJ whole genome shotgun (WGS) entry which is preliminary data.</text>
</comment>
<dbReference type="Proteomes" id="UP001180536">
    <property type="component" value="Unassembled WGS sequence"/>
</dbReference>
<accession>A0ABU1ZAK8</accession>
<organism evidence="3 4">
    <name type="scientific">Pelomonas aquatica</name>
    <dbReference type="NCBI Taxonomy" id="431058"/>
    <lineage>
        <taxon>Bacteria</taxon>
        <taxon>Pseudomonadati</taxon>
        <taxon>Pseudomonadota</taxon>
        <taxon>Betaproteobacteria</taxon>
        <taxon>Burkholderiales</taxon>
        <taxon>Sphaerotilaceae</taxon>
        <taxon>Roseateles</taxon>
    </lineage>
</organism>
<evidence type="ECO:0000256" key="1">
    <source>
        <dbReference type="SAM" id="MobiDB-lite"/>
    </source>
</evidence>
<evidence type="ECO:0000313" key="4">
    <source>
        <dbReference type="Proteomes" id="UP001180536"/>
    </source>
</evidence>
<proteinExistence type="predicted"/>
<feature type="domain" description="GGDEF" evidence="2">
    <location>
        <begin position="48"/>
        <end position="176"/>
    </location>
</feature>
<feature type="region of interest" description="Disordered" evidence="1">
    <location>
        <begin position="1"/>
        <end position="23"/>
    </location>
</feature>
<dbReference type="Gene3D" id="3.30.70.270">
    <property type="match status" value="1"/>
</dbReference>
<reference evidence="3 4" key="1">
    <citation type="submission" date="2023-07" db="EMBL/GenBank/DDBJ databases">
        <title>Sorghum-associated microbial communities from plants grown in Nebraska, USA.</title>
        <authorList>
            <person name="Schachtman D."/>
        </authorList>
    </citation>
    <scope>NUCLEOTIDE SEQUENCE [LARGE SCALE GENOMIC DNA]</scope>
    <source>
        <strain evidence="3 4">BE310</strain>
    </source>
</reference>
<dbReference type="Pfam" id="PF00990">
    <property type="entry name" value="GGDEF"/>
    <property type="match status" value="1"/>
</dbReference>
<evidence type="ECO:0000259" key="2">
    <source>
        <dbReference type="PROSITE" id="PS50887"/>
    </source>
</evidence>
<dbReference type="EMBL" id="JAVDXQ010000004">
    <property type="protein sequence ID" value="MDR7297663.1"/>
    <property type="molecule type" value="Genomic_DNA"/>
</dbReference>
<dbReference type="RefSeq" id="WP_082579940.1">
    <property type="nucleotide sequence ID" value="NZ_JAVDXQ010000004.1"/>
</dbReference>